<dbReference type="SMART" id="SM00739">
    <property type="entry name" value="KOW"/>
    <property type="match status" value="1"/>
</dbReference>
<dbReference type="PATRIC" id="fig|1188239.3.peg.523"/>
<evidence type="ECO:0000256" key="2">
    <source>
        <dbReference type="ARBA" id="ARBA00022980"/>
    </source>
</evidence>
<dbReference type="InterPro" id="IPR014722">
    <property type="entry name" value="Rib_uL2_dom2"/>
</dbReference>
<dbReference type="SUPFAM" id="SSF50104">
    <property type="entry name" value="Translation proteins SH3-like domain"/>
    <property type="match status" value="1"/>
</dbReference>
<dbReference type="InterPro" id="IPR057264">
    <property type="entry name" value="Ribosomal_uL24_C"/>
</dbReference>
<comment type="similarity">
    <text evidence="1 5">Belongs to the universal ribosomal protein uL24 family.</text>
</comment>
<evidence type="ECO:0000256" key="5">
    <source>
        <dbReference type="HAMAP-Rule" id="MF_01326"/>
    </source>
</evidence>
<dbReference type="STRING" id="1188239.MOVI_2020"/>
<keyword evidence="5" id="KW-0699">rRNA-binding</keyword>
<dbReference type="InterPro" id="IPR005824">
    <property type="entry name" value="KOW"/>
</dbReference>
<dbReference type="Proteomes" id="UP000020977">
    <property type="component" value="Unassembled WGS sequence"/>
</dbReference>
<dbReference type="HAMAP" id="MF_01326_B">
    <property type="entry name" value="Ribosomal_uL24_B"/>
    <property type="match status" value="1"/>
</dbReference>
<accession>A0A014NQV5</accession>
<evidence type="ECO:0000313" key="7">
    <source>
        <dbReference type="EMBL" id="EXU61252.1"/>
    </source>
</evidence>
<gene>
    <name evidence="5 7" type="primary">rplX</name>
    <name evidence="7" type="ORF">MOVI_2020</name>
</gene>
<dbReference type="InterPro" id="IPR041988">
    <property type="entry name" value="Ribosomal_uL24_KOW"/>
</dbReference>
<dbReference type="RefSeq" id="WP_044284054.1">
    <property type="nucleotide sequence ID" value="NZ_JFAD01000013.1"/>
</dbReference>
<dbReference type="GeneID" id="89472011"/>
<proteinExistence type="inferred from homology"/>
<dbReference type="GO" id="GO:1990904">
    <property type="term" value="C:ribonucleoprotein complex"/>
    <property type="evidence" value="ECO:0007669"/>
    <property type="project" value="UniProtKB-KW"/>
</dbReference>
<evidence type="ECO:0000256" key="3">
    <source>
        <dbReference type="ARBA" id="ARBA00023274"/>
    </source>
</evidence>
<keyword evidence="3 5" id="KW-0687">Ribonucleoprotein</keyword>
<comment type="function">
    <text evidence="5">One of the proteins that surrounds the polypeptide exit tunnel on the outside of the subunit.</text>
</comment>
<comment type="function">
    <text evidence="5">One of two assembly initiator proteins, it binds directly to the 5'-end of the 23S rRNA, where it nucleates assembly of the 50S subunit.</text>
</comment>
<dbReference type="GO" id="GO:0003735">
    <property type="term" value="F:structural constituent of ribosome"/>
    <property type="evidence" value="ECO:0007669"/>
    <property type="project" value="InterPro"/>
</dbReference>
<evidence type="ECO:0000256" key="1">
    <source>
        <dbReference type="ARBA" id="ARBA00010618"/>
    </source>
</evidence>
<dbReference type="Gene3D" id="2.30.30.30">
    <property type="match status" value="1"/>
</dbReference>
<keyword evidence="5" id="KW-0694">RNA-binding</keyword>
<evidence type="ECO:0000313" key="8">
    <source>
        <dbReference type="Proteomes" id="UP000020977"/>
    </source>
</evidence>
<evidence type="ECO:0000259" key="6">
    <source>
        <dbReference type="SMART" id="SM00739"/>
    </source>
</evidence>
<name>A0A014NQV5_9BACT</name>
<dbReference type="InterPro" id="IPR003256">
    <property type="entry name" value="Ribosomal_uL24"/>
</dbReference>
<dbReference type="EMBL" id="JFAD01000013">
    <property type="protein sequence ID" value="EXU61252.1"/>
    <property type="molecule type" value="Genomic_DNA"/>
</dbReference>
<dbReference type="Pfam" id="PF17136">
    <property type="entry name" value="ribosomal_L24"/>
    <property type="match status" value="1"/>
</dbReference>
<dbReference type="CDD" id="cd06089">
    <property type="entry name" value="KOW_RPL26"/>
    <property type="match status" value="1"/>
</dbReference>
<dbReference type="InterPro" id="IPR008991">
    <property type="entry name" value="Translation_prot_SH3-like_sf"/>
</dbReference>
<comment type="caution">
    <text evidence="7">The sequence shown here is derived from an EMBL/GenBank/DDBJ whole genome shotgun (WGS) entry which is preliminary data.</text>
</comment>
<protein>
    <recommendedName>
        <fullName evidence="4 5">Large ribosomal subunit protein uL24</fullName>
    </recommendedName>
</protein>
<reference evidence="7 8" key="1">
    <citation type="submission" date="2014-03" db="EMBL/GenBank/DDBJ databases">
        <title>Genome sequence of Mycoplasma ovipneumoniae strain 14811.</title>
        <authorList>
            <person name="Sirand-Pugnet P."/>
            <person name="Breton M."/>
            <person name="Dordet-Frisoni E."/>
            <person name="Baranowski E."/>
            <person name="Barre A."/>
            <person name="Couture C."/>
            <person name="Dupuy V."/>
            <person name="Gaurivaud P."/>
            <person name="Jacob D."/>
            <person name="Lemaitre C."/>
            <person name="Manso-Silvan L."/>
            <person name="Nikolski M."/>
            <person name="Nouvel L.-X."/>
            <person name="Poumarat F."/>
            <person name="Tardy F."/>
            <person name="Thebault P."/>
            <person name="Theil S."/>
            <person name="Citti C."/>
            <person name="Thiaucourt F."/>
            <person name="Blanchard A."/>
        </authorList>
    </citation>
    <scope>NUCLEOTIDE SEQUENCE [LARGE SCALE GENOMIC DNA]</scope>
    <source>
        <strain evidence="7 8">14811</strain>
    </source>
</reference>
<comment type="subunit">
    <text evidence="5">Part of the 50S ribosomal subunit.</text>
</comment>
<dbReference type="PANTHER" id="PTHR12903">
    <property type="entry name" value="MITOCHONDRIAL RIBOSOMAL PROTEIN L24"/>
    <property type="match status" value="1"/>
</dbReference>
<dbReference type="GO" id="GO:0006412">
    <property type="term" value="P:translation"/>
    <property type="evidence" value="ECO:0007669"/>
    <property type="project" value="UniProtKB-UniRule"/>
</dbReference>
<organism evidence="7 8">
    <name type="scientific">Mesomycoplasma ovipneumoniae 14811</name>
    <dbReference type="NCBI Taxonomy" id="1188239"/>
    <lineage>
        <taxon>Bacteria</taxon>
        <taxon>Bacillati</taxon>
        <taxon>Mycoplasmatota</taxon>
        <taxon>Mycoplasmoidales</taxon>
        <taxon>Metamycoplasmataceae</taxon>
        <taxon>Mesomycoplasma</taxon>
    </lineage>
</organism>
<dbReference type="NCBIfam" id="TIGR01079">
    <property type="entry name" value="rplX_bact"/>
    <property type="match status" value="1"/>
</dbReference>
<feature type="domain" description="KOW" evidence="6">
    <location>
        <begin position="3"/>
        <end position="30"/>
    </location>
</feature>
<dbReference type="eggNOG" id="COG0198">
    <property type="taxonomic scope" value="Bacteria"/>
</dbReference>
<sequence length="107" mass="11558">MQKIRKNDSVVVLSGDDKGKVSSVLEIIPAKNAAIVKDVNIKTKHRKPSNQNTKGEIVTYEAPILLSKLALVAKKAGKDKPAVPTRVGFKVENGKKTRIAKKTGKAI</sequence>
<evidence type="ECO:0000256" key="4">
    <source>
        <dbReference type="ARBA" id="ARBA00035206"/>
    </source>
</evidence>
<dbReference type="GO" id="GO:0019843">
    <property type="term" value="F:rRNA binding"/>
    <property type="evidence" value="ECO:0007669"/>
    <property type="project" value="UniProtKB-UniRule"/>
</dbReference>
<dbReference type="AlphaFoldDB" id="A0A014NQV5"/>
<keyword evidence="2 5" id="KW-0689">Ribosomal protein</keyword>
<dbReference type="GO" id="GO:0005840">
    <property type="term" value="C:ribosome"/>
    <property type="evidence" value="ECO:0007669"/>
    <property type="project" value="UniProtKB-KW"/>
</dbReference>